<protein>
    <submittedName>
        <fullName evidence="4">Tetratricopeptide repeat protein</fullName>
    </submittedName>
</protein>
<keyword evidence="1" id="KW-0802">TPR repeat</keyword>
<name>A0A518HEV1_9BACT</name>
<evidence type="ECO:0000313" key="5">
    <source>
        <dbReference type="Proteomes" id="UP000317835"/>
    </source>
</evidence>
<evidence type="ECO:0000256" key="2">
    <source>
        <dbReference type="SAM" id="MobiDB-lite"/>
    </source>
</evidence>
<sequence>MKMNERGRREPSIVPPWCAAGSDPAPAATRTQGGGPTPRPARHRIGERATRLGFRAVALCLISFNLWWFARDARPLPGPGVIGRMMARGDHRRAEGTLLAHLRRSPRDGRARMLLARSMAARGDLPGAAGQLHRVPDWWPTKREALFLEGESYLRVDRARDAEAAWRACIAADPLHPTPMAYHRAAAERLVELYATQGRWDEANAVLWGLYEAVGPADRPNVLIMRLRVEVERISAETRVARLRRFVAADPDDWESRLGLARADWELGRRGEATRGTLACIEARPDDLRPRCDLLEIHRDRGDRAGLVAALAELPGGAVGDGRIWSHRGLALLASGEVGAAADAFRRAVALRPSDEQLLYRLALAERRAGRREEADLLMARRRAVLDARDGFHDALQAYSRVVPPGSGVPQDDAGETERLASLCDALGLGREARALRSFATEAMPPPGP</sequence>
<feature type="compositionally biased region" description="Basic and acidic residues" evidence="2">
    <location>
        <begin position="1"/>
        <end position="11"/>
    </location>
</feature>
<keyword evidence="4" id="KW-0614">Plasmid</keyword>
<geneLocation type="plasmid" evidence="5">
    <name>pelp_2</name>
</geneLocation>
<dbReference type="InterPro" id="IPR011990">
    <property type="entry name" value="TPR-like_helical_dom_sf"/>
</dbReference>
<dbReference type="KEGG" id="tpla:ElP_73270"/>
<reference evidence="4 5" key="1">
    <citation type="submission" date="2019-02" db="EMBL/GenBank/DDBJ databases">
        <title>Deep-cultivation of Planctomycetes and their phenomic and genomic characterization uncovers novel biology.</title>
        <authorList>
            <person name="Wiegand S."/>
            <person name="Jogler M."/>
            <person name="Boedeker C."/>
            <person name="Pinto D."/>
            <person name="Vollmers J."/>
            <person name="Rivas-Marin E."/>
            <person name="Kohn T."/>
            <person name="Peeters S.H."/>
            <person name="Heuer A."/>
            <person name="Rast P."/>
            <person name="Oberbeckmann S."/>
            <person name="Bunk B."/>
            <person name="Jeske O."/>
            <person name="Meyerdierks A."/>
            <person name="Storesund J.E."/>
            <person name="Kallscheuer N."/>
            <person name="Luecker S."/>
            <person name="Lage O.M."/>
            <person name="Pohl T."/>
            <person name="Merkel B.J."/>
            <person name="Hornburger P."/>
            <person name="Mueller R.-W."/>
            <person name="Bruemmer F."/>
            <person name="Labrenz M."/>
            <person name="Spormann A.M."/>
            <person name="Op den Camp H."/>
            <person name="Overmann J."/>
            <person name="Amann R."/>
            <person name="Jetten M.S.M."/>
            <person name="Mascher T."/>
            <person name="Medema M.H."/>
            <person name="Devos D.P."/>
            <person name="Kaster A.-K."/>
            <person name="Ovreas L."/>
            <person name="Rohde M."/>
            <person name="Galperin M.Y."/>
            <person name="Jogler C."/>
        </authorList>
    </citation>
    <scope>NUCLEOTIDE SEQUENCE [LARGE SCALE GENOMIC DNA]</scope>
    <source>
        <strain evidence="4 5">ElP</strain>
        <plasmid evidence="5">pelp_2</plasmid>
    </source>
</reference>
<feature type="repeat" description="TPR" evidence="1">
    <location>
        <begin position="322"/>
        <end position="355"/>
    </location>
</feature>
<organism evidence="4 5">
    <name type="scientific">Tautonia plasticadhaerens</name>
    <dbReference type="NCBI Taxonomy" id="2527974"/>
    <lineage>
        <taxon>Bacteria</taxon>
        <taxon>Pseudomonadati</taxon>
        <taxon>Planctomycetota</taxon>
        <taxon>Planctomycetia</taxon>
        <taxon>Isosphaerales</taxon>
        <taxon>Isosphaeraceae</taxon>
        <taxon>Tautonia</taxon>
    </lineage>
</organism>
<dbReference type="OrthoDB" id="287211at2"/>
<dbReference type="SMART" id="SM00028">
    <property type="entry name" value="TPR"/>
    <property type="match status" value="2"/>
</dbReference>
<dbReference type="Pfam" id="PF13432">
    <property type="entry name" value="TPR_16"/>
    <property type="match status" value="2"/>
</dbReference>
<evidence type="ECO:0000256" key="1">
    <source>
        <dbReference type="PROSITE-ProRule" id="PRU00339"/>
    </source>
</evidence>
<feature type="region of interest" description="Disordered" evidence="2">
    <location>
        <begin position="1"/>
        <end position="43"/>
    </location>
</feature>
<keyword evidence="5" id="KW-1185">Reference proteome</keyword>
<keyword evidence="3" id="KW-0812">Transmembrane</keyword>
<proteinExistence type="predicted"/>
<evidence type="ECO:0000313" key="4">
    <source>
        <dbReference type="EMBL" id="QDV39361.1"/>
    </source>
</evidence>
<dbReference type="PROSITE" id="PS50005">
    <property type="entry name" value="TPR"/>
    <property type="match status" value="1"/>
</dbReference>
<gene>
    <name evidence="4" type="ORF">ElP_73270</name>
</gene>
<dbReference type="SUPFAM" id="SSF48452">
    <property type="entry name" value="TPR-like"/>
    <property type="match status" value="1"/>
</dbReference>
<dbReference type="Gene3D" id="1.25.40.10">
    <property type="entry name" value="Tetratricopeptide repeat domain"/>
    <property type="match status" value="2"/>
</dbReference>
<accession>A0A518HEV1</accession>
<dbReference type="InterPro" id="IPR019734">
    <property type="entry name" value="TPR_rpt"/>
</dbReference>
<feature type="transmembrane region" description="Helical" evidence="3">
    <location>
        <begin position="52"/>
        <end position="70"/>
    </location>
</feature>
<evidence type="ECO:0000256" key="3">
    <source>
        <dbReference type="SAM" id="Phobius"/>
    </source>
</evidence>
<dbReference type="Proteomes" id="UP000317835">
    <property type="component" value="Plasmid pElP_2"/>
</dbReference>
<keyword evidence="3" id="KW-0472">Membrane</keyword>
<keyword evidence="3" id="KW-1133">Transmembrane helix</keyword>
<dbReference type="AlphaFoldDB" id="A0A518HEV1"/>
<dbReference type="EMBL" id="CP036428">
    <property type="protein sequence ID" value="QDV39361.1"/>
    <property type="molecule type" value="Genomic_DNA"/>
</dbReference>